<keyword evidence="3" id="KW-0560">Oxidoreductase</keyword>
<sequence length="236" mass="24250">MEPLPRDPAGLADAYRVAPGRHLRVDFISSVDGAISVDGRSGPLGSDGDRRVFRTLRALADAVLVGAGTASAEGYRPVLPDSAVGRLRTTLGREPVMPVVVVSRRASLRPDDQLVTDAVVPTVLVTCSSADSARRSALTAAGVDVLVCGDDDVDLPAALDALADRGLAQLVCEGGPTLVQAALTAGVVDELDLSVSPLLVGGGPGLVPSALPGPLRAELRQVLTEDGVLFTRYSLS</sequence>
<keyword evidence="6" id="KW-1185">Reference proteome</keyword>
<dbReference type="SUPFAM" id="SSF53597">
    <property type="entry name" value="Dihydrofolate reductase-like"/>
    <property type="match status" value="1"/>
</dbReference>
<dbReference type="GO" id="GO:0009231">
    <property type="term" value="P:riboflavin biosynthetic process"/>
    <property type="evidence" value="ECO:0007669"/>
    <property type="project" value="InterPro"/>
</dbReference>
<protein>
    <submittedName>
        <fullName evidence="5">5-amino-6-(5-phosphoribosylamino)uracil reductase</fullName>
    </submittedName>
</protein>
<comment type="pathway">
    <text evidence="1">Cofactor biosynthesis; riboflavin biosynthesis.</text>
</comment>
<dbReference type="RefSeq" id="WP_153356031.1">
    <property type="nucleotide sequence ID" value="NZ_ML762478.1"/>
</dbReference>
<evidence type="ECO:0000256" key="1">
    <source>
        <dbReference type="ARBA" id="ARBA00005104"/>
    </source>
</evidence>
<dbReference type="InterPro" id="IPR024072">
    <property type="entry name" value="DHFR-like_dom_sf"/>
</dbReference>
<evidence type="ECO:0000256" key="3">
    <source>
        <dbReference type="ARBA" id="ARBA00023002"/>
    </source>
</evidence>
<proteinExistence type="predicted"/>
<dbReference type="PANTHER" id="PTHR38011:SF7">
    <property type="entry name" value="2,5-DIAMINO-6-RIBOSYLAMINO-4(3H)-PYRIMIDINONE 5'-PHOSPHATE REDUCTASE"/>
    <property type="match status" value="1"/>
</dbReference>
<organism evidence="5 6">
    <name type="scientific">Modestobacter roseus</name>
    <dbReference type="NCBI Taxonomy" id="1181884"/>
    <lineage>
        <taxon>Bacteria</taxon>
        <taxon>Bacillati</taxon>
        <taxon>Actinomycetota</taxon>
        <taxon>Actinomycetes</taxon>
        <taxon>Geodermatophilales</taxon>
        <taxon>Geodermatophilaceae</taxon>
        <taxon>Modestobacter</taxon>
    </lineage>
</organism>
<feature type="domain" description="Bacterial bifunctional deaminase-reductase C-terminal" evidence="4">
    <location>
        <begin position="21"/>
        <end position="210"/>
    </location>
</feature>
<comment type="caution">
    <text evidence="5">The sequence shown here is derived from an EMBL/GenBank/DDBJ whole genome shotgun (WGS) entry which is preliminary data.</text>
</comment>
<dbReference type="Proteomes" id="UP000321490">
    <property type="component" value="Unassembled WGS sequence"/>
</dbReference>
<gene>
    <name evidence="5" type="ORF">JD78_01967</name>
</gene>
<dbReference type="Gene3D" id="3.40.430.10">
    <property type="entry name" value="Dihydrofolate Reductase, subunit A"/>
    <property type="match status" value="1"/>
</dbReference>
<evidence type="ECO:0000313" key="6">
    <source>
        <dbReference type="Proteomes" id="UP000321490"/>
    </source>
</evidence>
<name>A0A562ISB2_9ACTN</name>
<dbReference type="EMBL" id="VLKF01000001">
    <property type="protein sequence ID" value="TWH73444.1"/>
    <property type="molecule type" value="Genomic_DNA"/>
</dbReference>
<dbReference type="Pfam" id="PF01872">
    <property type="entry name" value="RibD_C"/>
    <property type="match status" value="1"/>
</dbReference>
<accession>A0A562ISB2</accession>
<dbReference type="InterPro" id="IPR050765">
    <property type="entry name" value="Riboflavin_Biosynth_HTPR"/>
</dbReference>
<evidence type="ECO:0000256" key="2">
    <source>
        <dbReference type="ARBA" id="ARBA00022857"/>
    </source>
</evidence>
<keyword evidence="2" id="KW-0521">NADP</keyword>
<dbReference type="OrthoDB" id="5243299at2"/>
<dbReference type="AlphaFoldDB" id="A0A562ISB2"/>
<reference evidence="5 6" key="1">
    <citation type="submission" date="2019-07" db="EMBL/GenBank/DDBJ databases">
        <title>R&amp;d 2014.</title>
        <authorList>
            <person name="Klenk H.-P."/>
        </authorList>
    </citation>
    <scope>NUCLEOTIDE SEQUENCE [LARGE SCALE GENOMIC DNA]</scope>
    <source>
        <strain evidence="5 6">DSM 45764</strain>
    </source>
</reference>
<dbReference type="InterPro" id="IPR002734">
    <property type="entry name" value="RibDG_C"/>
</dbReference>
<evidence type="ECO:0000313" key="5">
    <source>
        <dbReference type="EMBL" id="TWH73444.1"/>
    </source>
</evidence>
<evidence type="ECO:0000259" key="4">
    <source>
        <dbReference type="Pfam" id="PF01872"/>
    </source>
</evidence>
<dbReference type="PANTHER" id="PTHR38011">
    <property type="entry name" value="DIHYDROFOLATE REDUCTASE FAMILY PROTEIN (AFU_ORTHOLOGUE AFUA_8G06820)"/>
    <property type="match status" value="1"/>
</dbReference>
<dbReference type="GO" id="GO:0008703">
    <property type="term" value="F:5-amino-6-(5-phosphoribosylamino)uracil reductase activity"/>
    <property type="evidence" value="ECO:0007669"/>
    <property type="project" value="InterPro"/>
</dbReference>